<dbReference type="Proteomes" id="UP000478052">
    <property type="component" value="Unassembled WGS sequence"/>
</dbReference>
<protein>
    <submittedName>
        <fullName evidence="2">Uncharacterized protein</fullName>
    </submittedName>
</protein>
<keyword evidence="1" id="KW-0812">Transmembrane</keyword>
<dbReference type="AlphaFoldDB" id="A0A6G0W5R4"/>
<gene>
    <name evidence="2" type="ORF">FWK35_00038055</name>
</gene>
<evidence type="ECO:0000256" key="1">
    <source>
        <dbReference type="SAM" id="Phobius"/>
    </source>
</evidence>
<evidence type="ECO:0000313" key="2">
    <source>
        <dbReference type="EMBL" id="KAF0722453.1"/>
    </source>
</evidence>
<proteinExistence type="predicted"/>
<keyword evidence="1" id="KW-0472">Membrane</keyword>
<comment type="caution">
    <text evidence="2">The sequence shown here is derived from an EMBL/GenBank/DDBJ whole genome shotgun (WGS) entry which is preliminary data.</text>
</comment>
<organism evidence="2 3">
    <name type="scientific">Aphis craccivora</name>
    <name type="common">Cowpea aphid</name>
    <dbReference type="NCBI Taxonomy" id="307492"/>
    <lineage>
        <taxon>Eukaryota</taxon>
        <taxon>Metazoa</taxon>
        <taxon>Ecdysozoa</taxon>
        <taxon>Arthropoda</taxon>
        <taxon>Hexapoda</taxon>
        <taxon>Insecta</taxon>
        <taxon>Pterygota</taxon>
        <taxon>Neoptera</taxon>
        <taxon>Paraneoptera</taxon>
        <taxon>Hemiptera</taxon>
        <taxon>Sternorrhyncha</taxon>
        <taxon>Aphidomorpha</taxon>
        <taxon>Aphidoidea</taxon>
        <taxon>Aphididae</taxon>
        <taxon>Aphidini</taxon>
        <taxon>Aphis</taxon>
        <taxon>Aphis</taxon>
    </lineage>
</organism>
<sequence>MGGICRLFSARYFILKNRLCLALAVVSIVLGYLTGLYYCSVFKVYSDTELSASSTVRLSAVEFWNEVEMKIDKIIDDVRELQAYVNTGRQTFRVTNTADR</sequence>
<feature type="transmembrane region" description="Helical" evidence="1">
    <location>
        <begin position="20"/>
        <end position="38"/>
    </location>
</feature>
<evidence type="ECO:0000313" key="3">
    <source>
        <dbReference type="Proteomes" id="UP000478052"/>
    </source>
</evidence>
<reference evidence="2 3" key="1">
    <citation type="submission" date="2019-08" db="EMBL/GenBank/DDBJ databases">
        <title>Whole genome of Aphis craccivora.</title>
        <authorList>
            <person name="Voronova N.V."/>
            <person name="Shulinski R.S."/>
            <person name="Bandarenka Y.V."/>
            <person name="Zhorov D.G."/>
            <person name="Warner D."/>
        </authorList>
    </citation>
    <scope>NUCLEOTIDE SEQUENCE [LARGE SCALE GENOMIC DNA]</scope>
    <source>
        <strain evidence="2">180601</strain>
        <tissue evidence="2">Whole Body</tissue>
    </source>
</reference>
<name>A0A6G0W5R4_APHCR</name>
<dbReference type="EMBL" id="VUJU01009065">
    <property type="protein sequence ID" value="KAF0722453.1"/>
    <property type="molecule type" value="Genomic_DNA"/>
</dbReference>
<keyword evidence="3" id="KW-1185">Reference proteome</keyword>
<dbReference type="OrthoDB" id="10487214at2759"/>
<keyword evidence="1" id="KW-1133">Transmembrane helix</keyword>
<accession>A0A6G0W5R4</accession>